<organism evidence="2 3">
    <name type="scientific">Shimia litoralis</name>
    <dbReference type="NCBI Taxonomy" id="420403"/>
    <lineage>
        <taxon>Bacteria</taxon>
        <taxon>Pseudomonadati</taxon>
        <taxon>Pseudomonadota</taxon>
        <taxon>Alphaproteobacteria</taxon>
        <taxon>Rhodobacterales</taxon>
        <taxon>Roseobacteraceae</taxon>
    </lineage>
</organism>
<dbReference type="Proteomes" id="UP000306575">
    <property type="component" value="Unassembled WGS sequence"/>
</dbReference>
<dbReference type="OrthoDB" id="7658888at2"/>
<proteinExistence type="predicted"/>
<evidence type="ECO:0000313" key="2">
    <source>
        <dbReference type="EMBL" id="TKZ21770.1"/>
    </source>
</evidence>
<dbReference type="RefSeq" id="WP_138015093.1">
    <property type="nucleotide sequence ID" value="NZ_SULI01000003.1"/>
</dbReference>
<dbReference type="AlphaFoldDB" id="A0A4U7N7A8"/>
<protein>
    <recommendedName>
        <fullName evidence="4">DUF4177 domain-containing protein</fullName>
    </recommendedName>
</protein>
<reference evidence="2 3" key="1">
    <citation type="submission" date="2019-04" db="EMBL/GenBank/DDBJ databases">
        <title>Genome sequence of Pelagicola litoralis CL-ES2.</title>
        <authorList>
            <person name="Cao J."/>
        </authorList>
    </citation>
    <scope>NUCLEOTIDE SEQUENCE [LARGE SCALE GENOMIC DNA]</scope>
    <source>
        <strain evidence="2 3">CL-ES2</strain>
    </source>
</reference>
<accession>A0A4U7N7A8</accession>
<evidence type="ECO:0000313" key="3">
    <source>
        <dbReference type="Proteomes" id="UP000306575"/>
    </source>
</evidence>
<sequence>MTVYDYKVVPAPTKGRKARGIRGSDQKFAYAIETIMNEMAQDGWEFQRTETLPCQERSGLSAQHTAFRNVMVFRKPRLTDLSAFQPRQLERPSLARIAASSQAPETPAADHSPPSTRAEPDKAPPLTLGPESRAEDDFFVDPEGQNIGEHLPIALRRRAEALDADGPDIAAE</sequence>
<evidence type="ECO:0000256" key="1">
    <source>
        <dbReference type="SAM" id="MobiDB-lite"/>
    </source>
</evidence>
<keyword evidence="3" id="KW-1185">Reference proteome</keyword>
<feature type="region of interest" description="Disordered" evidence="1">
    <location>
        <begin position="83"/>
        <end position="145"/>
    </location>
</feature>
<comment type="caution">
    <text evidence="2">The sequence shown here is derived from an EMBL/GenBank/DDBJ whole genome shotgun (WGS) entry which is preliminary data.</text>
</comment>
<dbReference type="EMBL" id="SULI01000003">
    <property type="protein sequence ID" value="TKZ21770.1"/>
    <property type="molecule type" value="Genomic_DNA"/>
</dbReference>
<name>A0A4U7N7A8_9RHOB</name>
<evidence type="ECO:0008006" key="4">
    <source>
        <dbReference type="Google" id="ProtNLM"/>
    </source>
</evidence>
<gene>
    <name evidence="2" type="ORF">FAP39_03990</name>
</gene>